<dbReference type="AlphaFoldDB" id="A0A1M7N881"/>
<evidence type="ECO:0000313" key="3">
    <source>
        <dbReference type="Proteomes" id="UP000184513"/>
    </source>
</evidence>
<evidence type="ECO:0000313" key="2">
    <source>
        <dbReference type="EMBL" id="SHM99732.1"/>
    </source>
</evidence>
<gene>
    <name evidence="2" type="ORF">SAMN04488057_105123</name>
</gene>
<evidence type="ECO:0000256" key="1">
    <source>
        <dbReference type="SAM" id="Phobius"/>
    </source>
</evidence>
<keyword evidence="1" id="KW-0812">Transmembrane</keyword>
<keyword evidence="1" id="KW-0472">Membrane</keyword>
<dbReference type="OrthoDB" id="840265at2"/>
<protein>
    <submittedName>
        <fullName evidence="2">Uncharacterized protein</fullName>
    </submittedName>
</protein>
<organism evidence="2 3">
    <name type="scientific">Cyclobacterium lianum</name>
    <dbReference type="NCBI Taxonomy" id="388280"/>
    <lineage>
        <taxon>Bacteria</taxon>
        <taxon>Pseudomonadati</taxon>
        <taxon>Bacteroidota</taxon>
        <taxon>Cytophagia</taxon>
        <taxon>Cytophagales</taxon>
        <taxon>Cyclobacteriaceae</taxon>
        <taxon>Cyclobacterium</taxon>
    </lineage>
</organism>
<dbReference type="RefSeq" id="WP_073094374.1">
    <property type="nucleotide sequence ID" value="NZ_FRCY01000005.1"/>
</dbReference>
<feature type="transmembrane region" description="Helical" evidence="1">
    <location>
        <begin position="7"/>
        <end position="27"/>
    </location>
</feature>
<dbReference type="EMBL" id="FRCY01000005">
    <property type="protein sequence ID" value="SHM99732.1"/>
    <property type="molecule type" value="Genomic_DNA"/>
</dbReference>
<dbReference type="Proteomes" id="UP000184513">
    <property type="component" value="Unassembled WGS sequence"/>
</dbReference>
<proteinExistence type="predicted"/>
<keyword evidence="3" id="KW-1185">Reference proteome</keyword>
<sequence length="68" mass="7429">MKNQSKLIFANVFALVAVLAILAISHALNVDLSLGSGAVVPQILLLIVPQMGFIFLLWKSYRVEKAFS</sequence>
<feature type="transmembrane region" description="Helical" evidence="1">
    <location>
        <begin position="39"/>
        <end position="58"/>
    </location>
</feature>
<name>A0A1M7N881_9BACT</name>
<accession>A0A1M7N881</accession>
<reference evidence="2 3" key="1">
    <citation type="submission" date="2016-11" db="EMBL/GenBank/DDBJ databases">
        <authorList>
            <person name="Jaros S."/>
            <person name="Januszkiewicz K."/>
            <person name="Wedrychowicz H."/>
        </authorList>
    </citation>
    <scope>NUCLEOTIDE SEQUENCE [LARGE SCALE GENOMIC DNA]</scope>
    <source>
        <strain evidence="2 3">CGMCC 1.6102</strain>
    </source>
</reference>
<keyword evidence="1" id="KW-1133">Transmembrane helix</keyword>